<dbReference type="InterPro" id="IPR011990">
    <property type="entry name" value="TPR-like_helical_dom_sf"/>
</dbReference>
<dbReference type="Proteomes" id="UP000054498">
    <property type="component" value="Unassembled WGS sequence"/>
</dbReference>
<feature type="region of interest" description="Disordered" evidence="1">
    <location>
        <begin position="61"/>
        <end position="111"/>
    </location>
</feature>
<dbReference type="GeneID" id="25733701"/>
<dbReference type="InterPro" id="IPR021183">
    <property type="entry name" value="NatA_aux_su"/>
</dbReference>
<gene>
    <name evidence="2" type="ORF">MNEG_15986</name>
</gene>
<organism evidence="2 3">
    <name type="scientific">Monoraphidium neglectum</name>
    <dbReference type="NCBI Taxonomy" id="145388"/>
    <lineage>
        <taxon>Eukaryota</taxon>
        <taxon>Viridiplantae</taxon>
        <taxon>Chlorophyta</taxon>
        <taxon>core chlorophytes</taxon>
        <taxon>Chlorophyceae</taxon>
        <taxon>CS clade</taxon>
        <taxon>Sphaeropleales</taxon>
        <taxon>Selenastraceae</taxon>
        <taxon>Monoraphidium</taxon>
    </lineage>
</organism>
<evidence type="ECO:0000313" key="2">
    <source>
        <dbReference type="EMBL" id="KIY91977.1"/>
    </source>
</evidence>
<dbReference type="SUPFAM" id="SSF48452">
    <property type="entry name" value="TPR-like"/>
    <property type="match status" value="1"/>
</dbReference>
<dbReference type="STRING" id="145388.A0A0D2IVK4"/>
<evidence type="ECO:0000256" key="1">
    <source>
        <dbReference type="SAM" id="MobiDB-lite"/>
    </source>
</evidence>
<reference evidence="2 3" key="1">
    <citation type="journal article" date="2013" name="BMC Genomics">
        <title>Reconstruction of the lipid metabolism for the microalga Monoraphidium neglectum from its genome sequence reveals characteristics suitable for biofuel production.</title>
        <authorList>
            <person name="Bogen C."/>
            <person name="Al-Dilaimi A."/>
            <person name="Albersmeier A."/>
            <person name="Wichmann J."/>
            <person name="Grundmann M."/>
            <person name="Rupp O."/>
            <person name="Lauersen K.J."/>
            <person name="Blifernez-Klassen O."/>
            <person name="Kalinowski J."/>
            <person name="Goesmann A."/>
            <person name="Mussgnug J.H."/>
            <person name="Kruse O."/>
        </authorList>
    </citation>
    <scope>NUCLEOTIDE SEQUENCE [LARGE SCALE GENOMIC DNA]</scope>
    <source>
        <strain evidence="2 3">SAG 48.87</strain>
    </source>
</reference>
<dbReference type="Pfam" id="PF12569">
    <property type="entry name" value="NatA_aux_su"/>
    <property type="match status" value="1"/>
</dbReference>
<name>A0A0D2IVK4_9CHLO</name>
<dbReference type="KEGG" id="mng:MNEG_15986"/>
<dbReference type="Gene3D" id="1.25.40.1040">
    <property type="match status" value="2"/>
</dbReference>
<protein>
    <submittedName>
        <fullName evidence="2">Uncharacterized protein</fullName>
    </submittedName>
</protein>
<evidence type="ECO:0000313" key="3">
    <source>
        <dbReference type="Proteomes" id="UP000054498"/>
    </source>
</evidence>
<dbReference type="OrthoDB" id="10263032at2759"/>
<sequence length="204" mass="21099">MHAHTHEGEDFSVAADAFCRRYILRGIPSLFSALRPLYSDPAKVELLTQLLASYESSLRETGALPPRLDGGPDDRGAAPQQQQQQNGGGDAAANGGVKGSGGGGGGASGLRPIELSEAQRRADEQERDQLAWVLHALSQHRSWLGDAEGALAASGEALERAPDVVELHSARGAILAAAGDVEGARRGRGGAGVGARGLFRAACC</sequence>
<keyword evidence="3" id="KW-1185">Reference proteome</keyword>
<dbReference type="EMBL" id="KK106076">
    <property type="protein sequence ID" value="KIY91977.1"/>
    <property type="molecule type" value="Genomic_DNA"/>
</dbReference>
<feature type="compositionally biased region" description="Gly residues" evidence="1">
    <location>
        <begin position="86"/>
        <end position="108"/>
    </location>
</feature>
<proteinExistence type="predicted"/>
<dbReference type="AlphaFoldDB" id="A0A0D2IVK4"/>
<accession>A0A0D2IVK4</accession>
<dbReference type="RefSeq" id="XP_013890997.1">
    <property type="nucleotide sequence ID" value="XM_014035543.1"/>
</dbReference>